<gene>
    <name evidence="6" type="ORF">NK6_3317</name>
</gene>
<evidence type="ECO:0000313" key="6">
    <source>
        <dbReference type="EMBL" id="BAR56494.1"/>
    </source>
</evidence>
<keyword evidence="3" id="KW-0998">Cell outer membrane</keyword>
<dbReference type="PANTHER" id="PTHR30329:SF21">
    <property type="entry name" value="LIPOPROTEIN YIAD-RELATED"/>
    <property type="match status" value="1"/>
</dbReference>
<proteinExistence type="predicted"/>
<dbReference type="PRINTS" id="PR01023">
    <property type="entry name" value="NAFLGMOTY"/>
</dbReference>
<dbReference type="PRINTS" id="PR01021">
    <property type="entry name" value="OMPADOMAIN"/>
</dbReference>
<dbReference type="Pfam" id="PF00691">
    <property type="entry name" value="OmpA"/>
    <property type="match status" value="1"/>
</dbReference>
<name>A0A0E4BP70_9BRAD</name>
<dbReference type="GO" id="GO:0009279">
    <property type="term" value="C:cell outer membrane"/>
    <property type="evidence" value="ECO:0007669"/>
    <property type="project" value="UniProtKB-SubCell"/>
</dbReference>
<dbReference type="CDD" id="cd07185">
    <property type="entry name" value="OmpA_C-like"/>
    <property type="match status" value="1"/>
</dbReference>
<organism evidence="6 7">
    <name type="scientific">Bradyrhizobium diazoefficiens</name>
    <dbReference type="NCBI Taxonomy" id="1355477"/>
    <lineage>
        <taxon>Bacteria</taxon>
        <taxon>Pseudomonadati</taxon>
        <taxon>Pseudomonadota</taxon>
        <taxon>Alphaproteobacteria</taxon>
        <taxon>Hyphomicrobiales</taxon>
        <taxon>Nitrobacteraceae</taxon>
        <taxon>Bradyrhizobium</taxon>
    </lineage>
</organism>
<dbReference type="AlphaFoldDB" id="A0A0E4BP70"/>
<evidence type="ECO:0000256" key="4">
    <source>
        <dbReference type="PROSITE-ProRule" id="PRU00473"/>
    </source>
</evidence>
<dbReference type="Proteomes" id="UP000063308">
    <property type="component" value="Chromosome"/>
</dbReference>
<dbReference type="PANTHER" id="PTHR30329">
    <property type="entry name" value="STATOR ELEMENT OF FLAGELLAR MOTOR COMPLEX"/>
    <property type="match status" value="1"/>
</dbReference>
<dbReference type="EMBL" id="AP014685">
    <property type="protein sequence ID" value="BAR56494.1"/>
    <property type="molecule type" value="Genomic_DNA"/>
</dbReference>
<accession>A0A0E4BP70</accession>
<evidence type="ECO:0000256" key="2">
    <source>
        <dbReference type="ARBA" id="ARBA00023136"/>
    </source>
</evidence>
<comment type="subcellular location">
    <subcellularLocation>
        <location evidence="1">Cell outer membrane</location>
    </subcellularLocation>
</comment>
<feature type="domain" description="OmpA-like" evidence="5">
    <location>
        <begin position="330"/>
        <end position="444"/>
    </location>
</feature>
<evidence type="ECO:0000256" key="3">
    <source>
        <dbReference type="ARBA" id="ARBA00023237"/>
    </source>
</evidence>
<evidence type="ECO:0000256" key="1">
    <source>
        <dbReference type="ARBA" id="ARBA00004442"/>
    </source>
</evidence>
<dbReference type="Gene3D" id="3.30.1330.60">
    <property type="entry name" value="OmpA-like domain"/>
    <property type="match status" value="1"/>
</dbReference>
<keyword evidence="2 4" id="KW-0472">Membrane</keyword>
<sequence>MWGFAAWNNTLPVEADLSARSSAALKETVLDKTRIAVDGRDVSLAADAFSEEGRRDAVMAVEIVPGVRLVDDRTRLVAEAKPFVWNAERDVVRVTLSGSAPLPSIKARLTEAARKEVGGVEVADQMGLARGAPPRFEAAAMLLLDQIGKLKDGKITISDTKINLSGMARDLGGREAIAAALKNLPEGFLIAANDIKAPPYIFQAYKDPVAATVTLTGYVPDNNVHAAIATSASRKFFNEKVVDNLKPSLGAPGAFNPAVVAALGALSRLSTGTLVVSDREVKLSGDALYEGAGNDIRAGLGKDFPKNWQYKPEITVKPAAGPVDGTVCQQLFSELLNKGKIRFATKRADIDPDSAGILDHLIETALRCPTTNIDVAGHTDADGEDAFNQALSEKRAQAVIDYLVKAGLPASRFTAIGYGSTQPVAGNDTDDGKAQNRRIEFLVR</sequence>
<dbReference type="PROSITE" id="PS51123">
    <property type="entry name" value="OMPA_2"/>
    <property type="match status" value="1"/>
</dbReference>
<dbReference type="SUPFAM" id="SSF103088">
    <property type="entry name" value="OmpA-like"/>
    <property type="match status" value="1"/>
</dbReference>
<evidence type="ECO:0000259" key="5">
    <source>
        <dbReference type="PROSITE" id="PS51123"/>
    </source>
</evidence>
<evidence type="ECO:0000313" key="7">
    <source>
        <dbReference type="Proteomes" id="UP000063308"/>
    </source>
</evidence>
<dbReference type="InterPro" id="IPR006664">
    <property type="entry name" value="OMP_bac"/>
</dbReference>
<dbReference type="InterPro" id="IPR050330">
    <property type="entry name" value="Bact_OuterMem_StrucFunc"/>
</dbReference>
<reference evidence="6 7" key="1">
    <citation type="submission" date="2014-11" db="EMBL/GenBank/DDBJ databases">
        <title>Symbiosis island explosion on the genome of extra-slow-growing strains of soybean bradyrhizobia with massive insertion sequences.</title>
        <authorList>
            <person name="Iida T."/>
            <person name="Minamisawa K."/>
        </authorList>
    </citation>
    <scope>NUCLEOTIDE SEQUENCE [LARGE SCALE GENOMIC DNA]</scope>
    <source>
        <strain evidence="6 7">NK6</strain>
    </source>
</reference>
<dbReference type="Gene3D" id="3.40.1520.20">
    <property type="match status" value="2"/>
</dbReference>
<protein>
    <recommendedName>
        <fullName evidence="5">OmpA-like domain-containing protein</fullName>
    </recommendedName>
</protein>
<dbReference type="InterPro" id="IPR006665">
    <property type="entry name" value="OmpA-like"/>
</dbReference>
<dbReference type="InterPro" id="IPR036737">
    <property type="entry name" value="OmpA-like_sf"/>
</dbReference>